<dbReference type="Proteomes" id="UP000229115">
    <property type="component" value="Segment"/>
</dbReference>
<sequence>MFHGATPRHFVVNSVAKTGRSLNIAKGQWAVIDVDAQPDSDGLKIISTFDGLSKDSKVQLYHGSPEITPNRSESNKANRSTDFKLSDIEQIRVSAPKEGIKVDEQILGFNGFDDDSAITLEPGDDEEISLKLSGPALGILGYQDEAVIITERLSAPNTAKATTQAEATAGAWTDQKVVEEAVERLNRTIVMGSIPLSDYVDITPVNSNAGASAGTDAVFYNLIVGDGGTHTDLGTVKSQYPTLDIKKSETGLLGTTYTVVASAAPADFTINKAWQVKGCADCPAGYSELEDGYVFSISVEDDGADSTLAIEAISTNVVVGSAVKVNEEGGLSTYTVVVSEDLTDAEKETFLTANEEAIIDLVARDVTEVCSPDVLETISWAEGSTCKTKTETYTIIVGHEDCDQAPTAAIQAAYPELTITVVSSANCSTKYSTVVTTNIVCEECSEQFRGLFTSEAPLEFGVHPWVKEDKVYTFDAKMGIRFKAKPFIFAGNEEYRDSVPSLATSTRLQVAGGYSIMPNQSFNSGSTAGRYKVTLLSVASEPENWGLNLRNWEESSRIAFNGEARFYNNNYGNLVTGKETNLEAVQPYVDYVIKVRTKTRTQGFYGENNETIEYHILVAPGVHADVEEVLNNLAAQAGLKTVQAFGKTSA</sequence>
<reference evidence="1 2" key="1">
    <citation type="submission" date="2015-10" db="EMBL/GenBank/DDBJ databases">
        <title>Large-scale maps of variable infection efficiencies in aquatic Bacteriodetes phage-host model systems.</title>
        <authorList>
            <person name="Holmfeldt K."/>
            <person name="Solonenko N."/>
            <person name="Howard-Varona C."/>
            <person name="Moreno M."/>
            <person name="Malmstrom R.R."/>
            <person name="Blow M.J."/>
            <person name="Sullivan M.B."/>
        </authorList>
    </citation>
    <scope>NUCLEOTIDE SEQUENCE [LARGE SCALE GENOMIC DNA]</scope>
</reference>
<protein>
    <submittedName>
        <fullName evidence="1">Structural protein</fullName>
    </submittedName>
</protein>
<proteinExistence type="predicted"/>
<evidence type="ECO:0000313" key="2">
    <source>
        <dbReference type="Proteomes" id="UP000229115"/>
    </source>
</evidence>
<evidence type="ECO:0000313" key="1">
    <source>
        <dbReference type="EMBL" id="ALO80070.1"/>
    </source>
</evidence>
<organism evidence="1 2">
    <name type="scientific">Cellulophaga phage phi4:1_13</name>
    <dbReference type="NCBI Taxonomy" id="1747284"/>
    <lineage>
        <taxon>Viruses</taxon>
        <taxon>Duplodnaviria</taxon>
        <taxon>Heunggongvirae</taxon>
        <taxon>Uroviricota</taxon>
        <taxon>Caudoviricetes</taxon>
        <taxon>Lightbulbvirus</taxon>
        <taxon>Lightbulbvirus Cba41</taxon>
    </lineage>
</organism>
<accession>A0A0S2MVW7</accession>
<dbReference type="EMBL" id="KT962245">
    <property type="protein sequence ID" value="ALO80070.1"/>
    <property type="molecule type" value="Genomic_RNA"/>
</dbReference>
<name>A0A0S2MVW7_9CAUD</name>
<gene>
    <name evidence="1" type="ORF">Phi4113_061</name>
</gene>